<dbReference type="NCBIfam" id="NF038039">
    <property type="entry name" value="WGxxGxxG-CTERM"/>
    <property type="match status" value="1"/>
</dbReference>
<dbReference type="NCBIfam" id="NF041742">
    <property type="entry name" value="WGxxGxxG_fam"/>
    <property type="match status" value="1"/>
</dbReference>
<accession>A0ABM8VS24</accession>
<proteinExistence type="predicted"/>
<dbReference type="Proteomes" id="UP000730618">
    <property type="component" value="Unassembled WGS sequence"/>
</dbReference>
<sequence length="116" mass="12101">MKACLTLLLALVFGMGAMPSAHAESTVDPTATNPTNADQVSFSKTIMSHPFERSLLSNQSGTAPLADPTGITGGRWGATGDEPAVYQAAAAKRSGWSWLGLLGLLGLFGLRKRLAK</sequence>
<feature type="chain" id="PRO_5046065699" description="MYXO-CTERM domain-containing protein" evidence="1">
    <location>
        <begin position="24"/>
        <end position="116"/>
    </location>
</feature>
<protein>
    <recommendedName>
        <fullName evidence="4">MYXO-CTERM domain-containing protein</fullName>
    </recommendedName>
</protein>
<comment type="caution">
    <text evidence="2">The sequence shown here is derived from an EMBL/GenBank/DDBJ whole genome shotgun (WGS) entry which is preliminary data.</text>
</comment>
<keyword evidence="3" id="KW-1185">Reference proteome</keyword>
<reference evidence="2 3" key="1">
    <citation type="submission" date="2021-06" db="EMBL/GenBank/DDBJ databases">
        <authorList>
            <person name="Criscuolo A."/>
        </authorList>
    </citation>
    <scope>NUCLEOTIDE SEQUENCE [LARGE SCALE GENOMIC DNA]</scope>
    <source>
        <strain evidence="3">CIP 111802</strain>
    </source>
</reference>
<gene>
    <name evidence="2" type="ORF">PAECIP111802_06250</name>
</gene>
<name>A0ABM8VS24_9BACL</name>
<feature type="signal peptide" evidence="1">
    <location>
        <begin position="1"/>
        <end position="23"/>
    </location>
</feature>
<keyword evidence="1" id="KW-0732">Signal</keyword>
<dbReference type="EMBL" id="CAJVCE010000027">
    <property type="protein sequence ID" value="CAG7655917.1"/>
    <property type="molecule type" value="Genomic_DNA"/>
</dbReference>
<organism evidence="2 3">
    <name type="scientific">Paenibacillus allorhizosphaerae</name>
    <dbReference type="NCBI Taxonomy" id="2849866"/>
    <lineage>
        <taxon>Bacteria</taxon>
        <taxon>Bacillati</taxon>
        <taxon>Bacillota</taxon>
        <taxon>Bacilli</taxon>
        <taxon>Bacillales</taxon>
        <taxon>Paenibacillaceae</taxon>
        <taxon>Paenibacillus</taxon>
    </lineage>
</organism>
<evidence type="ECO:0000313" key="3">
    <source>
        <dbReference type="Proteomes" id="UP000730618"/>
    </source>
</evidence>
<evidence type="ECO:0000313" key="2">
    <source>
        <dbReference type="EMBL" id="CAG7655917.1"/>
    </source>
</evidence>
<evidence type="ECO:0008006" key="4">
    <source>
        <dbReference type="Google" id="ProtNLM"/>
    </source>
</evidence>
<evidence type="ECO:0000256" key="1">
    <source>
        <dbReference type="SAM" id="SignalP"/>
    </source>
</evidence>
<dbReference type="RefSeq" id="WP_218102436.1">
    <property type="nucleotide sequence ID" value="NZ_CAJVCE010000027.1"/>
</dbReference>